<proteinExistence type="predicted"/>
<name>A0AAW9KF06_CLOPF</name>
<dbReference type="Proteomes" id="UP001288944">
    <property type="component" value="Unassembled WGS sequence"/>
</dbReference>
<dbReference type="InterPro" id="IPR027304">
    <property type="entry name" value="Trigger_fact/SurA_dom_sf"/>
</dbReference>
<dbReference type="Gene3D" id="1.10.4030.10">
    <property type="entry name" value="Porin chaperone SurA, peptide-binding domain"/>
    <property type="match status" value="1"/>
</dbReference>
<dbReference type="AlphaFoldDB" id="A0AAW9KF06"/>
<sequence>MAVVGNEPILKEQWIEELERQYGSMVLERMMTIKAVEMEAAALHIQVSEDEVEAELRREMYGYESVEAYYTAMQEQLGLSPEQINRDLHYHLMLEKVAIHGIEV</sequence>
<evidence type="ECO:0000313" key="2">
    <source>
        <dbReference type="Proteomes" id="UP001288944"/>
    </source>
</evidence>
<accession>A0AAW9KF06</accession>
<reference evidence="1" key="1">
    <citation type="submission" date="2019-11" db="EMBL/GenBank/DDBJ databases">
        <title>Characterization of Clostridium perfringens isolates from swine manure treated agricultural soils.</title>
        <authorList>
            <person name="Wushke S.T."/>
        </authorList>
    </citation>
    <scope>NUCLEOTIDE SEQUENCE</scope>
    <source>
        <strain evidence="1">X62</strain>
    </source>
</reference>
<organism evidence="1 2">
    <name type="scientific">Clostridium perfringens</name>
    <dbReference type="NCBI Taxonomy" id="1502"/>
    <lineage>
        <taxon>Bacteria</taxon>
        <taxon>Bacillati</taxon>
        <taxon>Bacillota</taxon>
        <taxon>Clostridia</taxon>
        <taxon>Eubacteriales</taxon>
        <taxon>Clostridiaceae</taxon>
        <taxon>Clostridium</taxon>
    </lineage>
</organism>
<dbReference type="SUPFAM" id="SSF109998">
    <property type="entry name" value="Triger factor/SurA peptide-binding domain-like"/>
    <property type="match status" value="1"/>
</dbReference>
<gene>
    <name evidence="1" type="ORF">GNF83_23210</name>
</gene>
<feature type="non-terminal residue" evidence="1">
    <location>
        <position position="104"/>
    </location>
</feature>
<keyword evidence="1" id="KW-0413">Isomerase</keyword>
<evidence type="ECO:0000313" key="1">
    <source>
        <dbReference type="EMBL" id="MDZ7544016.1"/>
    </source>
</evidence>
<protein>
    <submittedName>
        <fullName evidence="1">Peptidylprolyl isomerase</fullName>
    </submittedName>
</protein>
<dbReference type="GO" id="GO:0016853">
    <property type="term" value="F:isomerase activity"/>
    <property type="evidence" value="ECO:0007669"/>
    <property type="project" value="UniProtKB-KW"/>
</dbReference>
<comment type="caution">
    <text evidence="1">The sequence shown here is derived from an EMBL/GenBank/DDBJ whole genome shotgun (WGS) entry which is preliminary data.</text>
</comment>
<dbReference type="EMBL" id="WNUR01001929">
    <property type="protein sequence ID" value="MDZ7544016.1"/>
    <property type="molecule type" value="Genomic_DNA"/>
</dbReference>